<feature type="compositionally biased region" description="Basic and acidic residues" evidence="1">
    <location>
        <begin position="109"/>
        <end position="121"/>
    </location>
</feature>
<reference evidence="2" key="1">
    <citation type="submission" date="2022-11" db="EMBL/GenBank/DDBJ databases">
        <title>Genome Sequence of Cubamyces cubensis.</title>
        <authorList>
            <person name="Buettner E."/>
        </authorList>
    </citation>
    <scope>NUCLEOTIDE SEQUENCE</scope>
    <source>
        <strain evidence="2">MPL-01</strain>
    </source>
</reference>
<name>A0AAD7TE94_9APHY</name>
<feature type="compositionally biased region" description="Polar residues" evidence="1">
    <location>
        <begin position="168"/>
        <end position="186"/>
    </location>
</feature>
<keyword evidence="3" id="KW-1185">Reference proteome</keyword>
<feature type="compositionally biased region" description="Basic and acidic residues" evidence="1">
    <location>
        <begin position="246"/>
        <end position="283"/>
    </location>
</feature>
<protein>
    <submittedName>
        <fullName evidence="2">Uncharacterized protein</fullName>
    </submittedName>
</protein>
<dbReference type="Proteomes" id="UP001215151">
    <property type="component" value="Unassembled WGS sequence"/>
</dbReference>
<proteinExistence type="predicted"/>
<sequence length="283" mass="30651">MRRPEPVRRALSPTSLERERDGAGSGQQGSGVGNESRSFPGSQTGSPVPFDVGRRLSVSAIRLDPRSPATPSGEPPLHPSAHAHSQAHAHPSAHTHAHSHRPSVVSLSGREREREREREGGSRPGTLPPPPSAAPGGPSRTSGDNAGWSRTWSSPRAPRASLPSSTSGGAPNMTSATRSSLSQTTGAAAGLDRDRDRDRDREREHDRERERERERERGERPGLARRSSAQRVAGEGYAYALPEGGAGERERAEKENLREKESLREMDVSPPPRDVRSPEPMEE</sequence>
<feature type="compositionally biased region" description="Basic residues" evidence="1">
    <location>
        <begin position="85"/>
        <end position="101"/>
    </location>
</feature>
<evidence type="ECO:0000313" key="3">
    <source>
        <dbReference type="Proteomes" id="UP001215151"/>
    </source>
</evidence>
<feature type="compositionally biased region" description="Low complexity" evidence="1">
    <location>
        <begin position="153"/>
        <end position="167"/>
    </location>
</feature>
<feature type="compositionally biased region" description="Low complexity" evidence="1">
    <location>
        <begin position="134"/>
        <end position="143"/>
    </location>
</feature>
<gene>
    <name evidence="2" type="ORF">ONZ51_g13560</name>
</gene>
<accession>A0AAD7TE94</accession>
<feature type="compositionally biased region" description="Basic and acidic residues" evidence="1">
    <location>
        <begin position="191"/>
        <end position="222"/>
    </location>
</feature>
<evidence type="ECO:0000313" key="2">
    <source>
        <dbReference type="EMBL" id="KAJ8453503.1"/>
    </source>
</evidence>
<dbReference type="AlphaFoldDB" id="A0AAD7TE94"/>
<feature type="compositionally biased region" description="Gly residues" evidence="1">
    <location>
        <begin position="23"/>
        <end position="32"/>
    </location>
</feature>
<comment type="caution">
    <text evidence="2">The sequence shown here is derived from an EMBL/GenBank/DDBJ whole genome shotgun (WGS) entry which is preliminary data.</text>
</comment>
<dbReference type="EMBL" id="JAPEVG010001294">
    <property type="protein sequence ID" value="KAJ8453503.1"/>
    <property type="molecule type" value="Genomic_DNA"/>
</dbReference>
<evidence type="ECO:0000256" key="1">
    <source>
        <dbReference type="SAM" id="MobiDB-lite"/>
    </source>
</evidence>
<organism evidence="2 3">
    <name type="scientific">Trametes cubensis</name>
    <dbReference type="NCBI Taxonomy" id="1111947"/>
    <lineage>
        <taxon>Eukaryota</taxon>
        <taxon>Fungi</taxon>
        <taxon>Dikarya</taxon>
        <taxon>Basidiomycota</taxon>
        <taxon>Agaricomycotina</taxon>
        <taxon>Agaricomycetes</taxon>
        <taxon>Polyporales</taxon>
        <taxon>Polyporaceae</taxon>
        <taxon>Trametes</taxon>
    </lineage>
</organism>
<feature type="compositionally biased region" description="Polar residues" evidence="1">
    <location>
        <begin position="35"/>
        <end position="46"/>
    </location>
</feature>
<feature type="region of interest" description="Disordered" evidence="1">
    <location>
        <begin position="1"/>
        <end position="283"/>
    </location>
</feature>